<keyword evidence="2" id="KW-1185">Reference proteome</keyword>
<dbReference type="AlphaFoldDB" id="A0A834TXW7"/>
<gene>
    <name evidence="1" type="ORF">G2W53_012615</name>
</gene>
<comment type="caution">
    <text evidence="1">The sequence shown here is derived from an EMBL/GenBank/DDBJ whole genome shotgun (WGS) entry which is preliminary data.</text>
</comment>
<dbReference type="EMBL" id="JAAIUW010000005">
    <property type="protein sequence ID" value="KAF7830282.1"/>
    <property type="molecule type" value="Genomic_DNA"/>
</dbReference>
<dbReference type="Proteomes" id="UP000634136">
    <property type="component" value="Unassembled WGS sequence"/>
</dbReference>
<reference evidence="1" key="1">
    <citation type="submission" date="2020-09" db="EMBL/GenBank/DDBJ databases">
        <title>Genome-Enabled Discovery of Anthraquinone Biosynthesis in Senna tora.</title>
        <authorList>
            <person name="Kang S.-H."/>
            <person name="Pandey R.P."/>
            <person name="Lee C.-M."/>
            <person name="Sim J.-S."/>
            <person name="Jeong J.-T."/>
            <person name="Choi B.-S."/>
            <person name="Jung M."/>
            <person name="Ginzburg D."/>
            <person name="Zhao K."/>
            <person name="Won S.Y."/>
            <person name="Oh T.-J."/>
            <person name="Yu Y."/>
            <person name="Kim N.-H."/>
            <person name="Lee O.R."/>
            <person name="Lee T.-H."/>
            <person name="Bashyal P."/>
            <person name="Kim T.-S."/>
            <person name="Lee W.-H."/>
            <person name="Kawkins C."/>
            <person name="Kim C.-K."/>
            <person name="Kim J.S."/>
            <person name="Ahn B.O."/>
            <person name="Rhee S.Y."/>
            <person name="Sohng J.K."/>
        </authorList>
    </citation>
    <scope>NUCLEOTIDE SEQUENCE</scope>
    <source>
        <tissue evidence="1">Leaf</tissue>
    </source>
</reference>
<accession>A0A834TXW7</accession>
<evidence type="ECO:0000313" key="1">
    <source>
        <dbReference type="EMBL" id="KAF7830282.1"/>
    </source>
</evidence>
<protein>
    <submittedName>
        <fullName evidence="1">Uncharacterized protein</fullName>
    </submittedName>
</protein>
<proteinExistence type="predicted"/>
<sequence>MLVVVPTTSVEAEKSYTKGYEILKVGE</sequence>
<organism evidence="1 2">
    <name type="scientific">Senna tora</name>
    <dbReference type="NCBI Taxonomy" id="362788"/>
    <lineage>
        <taxon>Eukaryota</taxon>
        <taxon>Viridiplantae</taxon>
        <taxon>Streptophyta</taxon>
        <taxon>Embryophyta</taxon>
        <taxon>Tracheophyta</taxon>
        <taxon>Spermatophyta</taxon>
        <taxon>Magnoliopsida</taxon>
        <taxon>eudicotyledons</taxon>
        <taxon>Gunneridae</taxon>
        <taxon>Pentapetalae</taxon>
        <taxon>rosids</taxon>
        <taxon>fabids</taxon>
        <taxon>Fabales</taxon>
        <taxon>Fabaceae</taxon>
        <taxon>Caesalpinioideae</taxon>
        <taxon>Cassia clade</taxon>
        <taxon>Senna</taxon>
    </lineage>
</organism>
<name>A0A834TXW7_9FABA</name>
<evidence type="ECO:0000313" key="2">
    <source>
        <dbReference type="Proteomes" id="UP000634136"/>
    </source>
</evidence>